<dbReference type="Proteomes" id="UP000502179">
    <property type="component" value="Chromosome"/>
</dbReference>
<dbReference type="NCBIfam" id="TIGR01697">
    <property type="entry name" value="PNPH-PUNA-XAPA"/>
    <property type="match status" value="1"/>
</dbReference>
<evidence type="ECO:0000256" key="2">
    <source>
        <dbReference type="ARBA" id="ARBA00006751"/>
    </source>
</evidence>
<comment type="function">
    <text evidence="5">The purine nucleoside phosphorylases catalyze the phosphorolytic breakdown of the N-glycosidic bond in the beta-(deoxy)ribonucleoside molecules, with the formation of the corresponding free purine bases and pentose-1-phosphate.</text>
</comment>
<dbReference type="Gene3D" id="3.40.50.1580">
    <property type="entry name" value="Nucleoside phosphorylase domain"/>
    <property type="match status" value="1"/>
</dbReference>
<protein>
    <recommendedName>
        <fullName evidence="5">Purine nucleoside phosphorylase</fullName>
        <ecNumber evidence="5">2.4.2.1</ecNumber>
    </recommendedName>
    <alternativeName>
        <fullName evidence="5">Inosine-guanosine phosphorylase</fullName>
    </alternativeName>
</protein>
<dbReference type="KEGG" id="tav:G4V39_07440"/>
<dbReference type="PANTHER" id="PTHR11904">
    <property type="entry name" value="METHYLTHIOADENOSINE/PURINE NUCLEOSIDE PHOSPHORYLASE"/>
    <property type="match status" value="1"/>
</dbReference>
<sequence length="288" mass="32028">MTITNIKQRIEEATNFIEKQVPFCPALLLILGTGLSGVAERIQKELEIPYEEIPHFPTSTVPSHRGRLLMGRFAGRYIWAFQGRFHYYEGYSAQEVTFPLRVMTRLGVKTLIISNASGGLNLSFSPGDIMLIRDHINLIPDNPLRGPNIDEWGPRFPDLSEAYSLRLRELMKEVAREEGIELREGVYVAVAGPSLETPAETRMLRLLGADAVGMSTTPEVIVANHAGLEVLGLSVIANVNDPDNFQPILLEDVISSAEAAGIKLERLVAAFLKRLPEEWLKGERRGRG</sequence>
<dbReference type="NCBIfam" id="TIGR01700">
    <property type="entry name" value="PNPH"/>
    <property type="match status" value="1"/>
</dbReference>
<evidence type="ECO:0000256" key="5">
    <source>
        <dbReference type="PIRNR" id="PIRNR000477"/>
    </source>
</evidence>
<dbReference type="Pfam" id="PF01048">
    <property type="entry name" value="PNP_UDP_1"/>
    <property type="match status" value="1"/>
</dbReference>
<dbReference type="InterPro" id="IPR035994">
    <property type="entry name" value="Nucleoside_phosphorylase_sf"/>
</dbReference>
<dbReference type="CDD" id="cd09009">
    <property type="entry name" value="PNP-EcPNPII_like"/>
    <property type="match status" value="1"/>
</dbReference>
<dbReference type="PIRSF" id="PIRSF000477">
    <property type="entry name" value="PurNPase"/>
    <property type="match status" value="1"/>
</dbReference>
<comment type="pathway">
    <text evidence="1 5">Purine metabolism; purine nucleoside salvage.</text>
</comment>
<dbReference type="EMBL" id="CP048877">
    <property type="protein sequence ID" value="QIJ72109.1"/>
    <property type="molecule type" value="Genomic_DNA"/>
</dbReference>
<dbReference type="InterPro" id="IPR000845">
    <property type="entry name" value="Nucleoside_phosphorylase_d"/>
</dbReference>
<dbReference type="SUPFAM" id="SSF53167">
    <property type="entry name" value="Purine and uridine phosphorylases"/>
    <property type="match status" value="1"/>
</dbReference>
<dbReference type="UniPathway" id="UPA00606"/>
<evidence type="ECO:0000313" key="6">
    <source>
        <dbReference type="EMBL" id="QIJ72109.1"/>
    </source>
</evidence>
<dbReference type="EC" id="2.4.2.1" evidence="5"/>
<reference evidence="6 7" key="1">
    <citation type="submission" date="2020-02" db="EMBL/GenBank/DDBJ databases">
        <title>Genome analysis of Thermosulfuriphilus ammonigenes ST65T, an anaerobic thermophilic chemolithoautotrophic bacterium isolated from a deep-sea hydrothermal vent.</title>
        <authorList>
            <person name="Slobodkina G."/>
            <person name="Allioux M."/>
            <person name="Merkel A."/>
            <person name="Alain K."/>
            <person name="Jebbar M."/>
            <person name="Slobodkin A."/>
        </authorList>
    </citation>
    <scope>NUCLEOTIDE SEQUENCE [LARGE SCALE GENOMIC DNA]</scope>
    <source>
        <strain evidence="6 7">ST65</strain>
    </source>
</reference>
<evidence type="ECO:0000313" key="7">
    <source>
        <dbReference type="Proteomes" id="UP000502179"/>
    </source>
</evidence>
<dbReference type="AlphaFoldDB" id="A0A6G7PWP4"/>
<dbReference type="GO" id="GO:0009116">
    <property type="term" value="P:nucleoside metabolic process"/>
    <property type="evidence" value="ECO:0007669"/>
    <property type="project" value="InterPro"/>
</dbReference>
<keyword evidence="3 5" id="KW-0328">Glycosyltransferase</keyword>
<dbReference type="InterPro" id="IPR011268">
    <property type="entry name" value="Purine_phosphorylase"/>
</dbReference>
<dbReference type="NCBIfam" id="NF006054">
    <property type="entry name" value="PRK08202.1"/>
    <property type="match status" value="1"/>
</dbReference>
<dbReference type="RefSeq" id="WP_166032327.1">
    <property type="nucleotide sequence ID" value="NZ_CP048877.1"/>
</dbReference>
<comment type="similarity">
    <text evidence="2 5">Belongs to the PNP/MTAP phosphorylase family.</text>
</comment>
<dbReference type="PANTHER" id="PTHR11904:SF9">
    <property type="entry name" value="PURINE NUCLEOSIDE PHOSPHORYLASE-RELATED"/>
    <property type="match status" value="1"/>
</dbReference>
<evidence type="ECO:0000256" key="4">
    <source>
        <dbReference type="ARBA" id="ARBA00022679"/>
    </source>
</evidence>
<dbReference type="GO" id="GO:0005737">
    <property type="term" value="C:cytoplasm"/>
    <property type="evidence" value="ECO:0007669"/>
    <property type="project" value="TreeGrafter"/>
</dbReference>
<proteinExistence type="inferred from homology"/>
<keyword evidence="4 5" id="KW-0808">Transferase</keyword>
<organism evidence="6 7">
    <name type="scientific">Thermosulfuriphilus ammonigenes</name>
    <dbReference type="NCBI Taxonomy" id="1936021"/>
    <lineage>
        <taxon>Bacteria</taxon>
        <taxon>Pseudomonadati</taxon>
        <taxon>Thermodesulfobacteriota</taxon>
        <taxon>Thermodesulfobacteria</taxon>
        <taxon>Thermodesulfobacteriales</taxon>
        <taxon>Thermodesulfobacteriaceae</taxon>
        <taxon>Thermosulfuriphilus</taxon>
    </lineage>
</organism>
<accession>A0A6G7PWP4</accession>
<evidence type="ECO:0000256" key="1">
    <source>
        <dbReference type="ARBA" id="ARBA00005058"/>
    </source>
</evidence>
<name>A0A6G7PWP4_9BACT</name>
<dbReference type="InterPro" id="IPR011270">
    <property type="entry name" value="Pur_Nuc_Pase_Ino/Guo-sp"/>
</dbReference>
<gene>
    <name evidence="6" type="ORF">G4V39_07440</name>
</gene>
<evidence type="ECO:0000256" key="3">
    <source>
        <dbReference type="ARBA" id="ARBA00022676"/>
    </source>
</evidence>
<keyword evidence="7" id="KW-1185">Reference proteome</keyword>
<dbReference type="GO" id="GO:0004731">
    <property type="term" value="F:purine-nucleoside phosphorylase activity"/>
    <property type="evidence" value="ECO:0007669"/>
    <property type="project" value="UniProtKB-EC"/>
</dbReference>